<keyword evidence="3" id="KW-0238">DNA-binding</keyword>
<dbReference type="AlphaFoldDB" id="A0A0U5GEG3"/>
<dbReference type="InterPro" id="IPR036864">
    <property type="entry name" value="Zn2-C6_fun-type_DNA-bd_sf"/>
</dbReference>
<dbReference type="OrthoDB" id="103819at2759"/>
<dbReference type="PROSITE" id="PS50048">
    <property type="entry name" value="ZN2_CY6_FUNGAL_2"/>
    <property type="match status" value="1"/>
</dbReference>
<evidence type="ECO:0000256" key="2">
    <source>
        <dbReference type="ARBA" id="ARBA00023015"/>
    </source>
</evidence>
<reference evidence="9" key="1">
    <citation type="journal article" date="2016" name="Genome Announc.">
        <title>Draft genome sequences of fungus Aspergillus calidoustus.</title>
        <authorList>
            <person name="Horn F."/>
            <person name="Linde J."/>
            <person name="Mattern D.J."/>
            <person name="Walther G."/>
            <person name="Guthke R."/>
            <person name="Scherlach K."/>
            <person name="Martin K."/>
            <person name="Brakhage A.A."/>
            <person name="Petzke L."/>
            <person name="Valiante V."/>
        </authorList>
    </citation>
    <scope>NUCLEOTIDE SEQUENCE [LARGE SCALE GENOMIC DNA]</scope>
    <source>
        <strain evidence="9">SF006504</strain>
    </source>
</reference>
<name>A0A0U5GEG3_ASPCI</name>
<evidence type="ECO:0000256" key="1">
    <source>
        <dbReference type="ARBA" id="ARBA00022723"/>
    </source>
</evidence>
<dbReference type="STRING" id="454130.A0A0U5GEG3"/>
<evidence type="ECO:0000259" key="7">
    <source>
        <dbReference type="PROSITE" id="PS50048"/>
    </source>
</evidence>
<dbReference type="EMBL" id="CDMC01000017">
    <property type="protein sequence ID" value="CEL10246.1"/>
    <property type="molecule type" value="Genomic_DNA"/>
</dbReference>
<dbReference type="Pfam" id="PF00172">
    <property type="entry name" value="Zn_clus"/>
    <property type="match status" value="1"/>
</dbReference>
<dbReference type="Pfam" id="PF04082">
    <property type="entry name" value="Fungal_trans"/>
    <property type="match status" value="1"/>
</dbReference>
<proteinExistence type="predicted"/>
<dbReference type="Gene3D" id="4.10.240.10">
    <property type="entry name" value="Zn(2)-C6 fungal-type DNA-binding domain"/>
    <property type="match status" value="1"/>
</dbReference>
<dbReference type="Proteomes" id="UP000054771">
    <property type="component" value="Unassembled WGS sequence"/>
</dbReference>
<dbReference type="InterPro" id="IPR001138">
    <property type="entry name" value="Zn2Cys6_DnaBD"/>
</dbReference>
<feature type="compositionally biased region" description="Basic and acidic residues" evidence="6">
    <location>
        <begin position="1"/>
        <end position="10"/>
    </location>
</feature>
<protein>
    <recommendedName>
        <fullName evidence="7">Zn(2)-C6 fungal-type domain-containing protein</fullName>
    </recommendedName>
</protein>
<evidence type="ECO:0000313" key="9">
    <source>
        <dbReference type="Proteomes" id="UP000054771"/>
    </source>
</evidence>
<dbReference type="SUPFAM" id="SSF57701">
    <property type="entry name" value="Zn2/Cys6 DNA-binding domain"/>
    <property type="match status" value="1"/>
</dbReference>
<dbReference type="CDD" id="cd00067">
    <property type="entry name" value="GAL4"/>
    <property type="match status" value="1"/>
</dbReference>
<organism evidence="8 9">
    <name type="scientific">Aspergillus calidoustus</name>
    <dbReference type="NCBI Taxonomy" id="454130"/>
    <lineage>
        <taxon>Eukaryota</taxon>
        <taxon>Fungi</taxon>
        <taxon>Dikarya</taxon>
        <taxon>Ascomycota</taxon>
        <taxon>Pezizomycotina</taxon>
        <taxon>Eurotiomycetes</taxon>
        <taxon>Eurotiomycetidae</taxon>
        <taxon>Eurotiales</taxon>
        <taxon>Aspergillaceae</taxon>
        <taxon>Aspergillus</taxon>
        <taxon>Aspergillus subgen. Nidulantes</taxon>
    </lineage>
</organism>
<keyword evidence="4" id="KW-0804">Transcription</keyword>
<dbReference type="InterPro" id="IPR007219">
    <property type="entry name" value="XnlR_reg_dom"/>
</dbReference>
<dbReference type="SMART" id="SM00906">
    <property type="entry name" value="Fungal_trans"/>
    <property type="match status" value="1"/>
</dbReference>
<dbReference type="GO" id="GO:0008270">
    <property type="term" value="F:zinc ion binding"/>
    <property type="evidence" value="ECO:0007669"/>
    <property type="project" value="InterPro"/>
</dbReference>
<evidence type="ECO:0000313" key="8">
    <source>
        <dbReference type="EMBL" id="CEL10246.1"/>
    </source>
</evidence>
<feature type="domain" description="Zn(2)-C6 fungal-type" evidence="7">
    <location>
        <begin position="41"/>
        <end position="70"/>
    </location>
</feature>
<dbReference type="CDD" id="cd12148">
    <property type="entry name" value="fungal_TF_MHR"/>
    <property type="match status" value="1"/>
</dbReference>
<dbReference type="SMART" id="SM00066">
    <property type="entry name" value="GAL4"/>
    <property type="match status" value="1"/>
</dbReference>
<accession>A0A0U5GEG3</accession>
<sequence>MMSCSREDPNSRPTSQAPAEEEALGWEVSRDREVATIEKIACDRCRQRKTKCDRAKPCKQCVKTGVQCSYKSGHKAKEKRQRVLISSVYERRLEHISNKIDELGAIIGRLSDEHQGIPTRVRVQSPSSLQASSFVAQHQPLTQVEGIESNLFAHVTFATEALQTVLRSDPYFNEAAELTSALETLCTRVSIQKQQNEAMEASRPFPNVLPHGRTFKDLPIPSLGRIMACLRIAQESSPSQLYWPFEFGSLGDFTQYVIKACSPGPITDMELIIVHYVLYWLFTQCSIGAEDEAMKQDYETQAGICQGSLETILSNIPFHIDTNVDSIRALYMATTHCLHHGKPLAAWTFISRASLMCQALGFHSSHSLATERPDVVQHKMRLFWVVYVLEKAVALRLGRPSTIRDQDITVARLALDRKMASLAYNWLPDWIDVAALYGRLYDDLYCPKALAQPYSIRAARTVALASEFERMITARSEYYNQPNQWSSHMMNPSMSGFIVHANRAIEYSTLASIYRGFPSERSSSLSPCPQCITAARISLKETTACIAILLDRPTWPLSLDLWVNEVLLLASFMPFLILICNIIEAKDGLDLDPLRQLIDSLRLLAQYPRYSGCNRQLRIFEALYNVVSMYIEAKARTRPEEPIGAHFTHPDTETDPNDTIWLDPISLTGSSFPAQLSDGHPGTNILPLQSPMLNDLNTEIDPSTFQLESWIQQTY</sequence>
<dbReference type="InterPro" id="IPR050987">
    <property type="entry name" value="AtrR-like"/>
</dbReference>
<keyword evidence="5" id="KW-0539">Nucleus</keyword>
<evidence type="ECO:0000256" key="6">
    <source>
        <dbReference type="SAM" id="MobiDB-lite"/>
    </source>
</evidence>
<dbReference type="GO" id="GO:0003677">
    <property type="term" value="F:DNA binding"/>
    <property type="evidence" value="ECO:0007669"/>
    <property type="project" value="UniProtKB-KW"/>
</dbReference>
<dbReference type="PANTHER" id="PTHR46910">
    <property type="entry name" value="TRANSCRIPTION FACTOR PDR1"/>
    <property type="match status" value="1"/>
</dbReference>
<dbReference type="GO" id="GO:0000981">
    <property type="term" value="F:DNA-binding transcription factor activity, RNA polymerase II-specific"/>
    <property type="evidence" value="ECO:0007669"/>
    <property type="project" value="InterPro"/>
</dbReference>
<gene>
    <name evidence="8" type="ORF">ASPCAL13368</name>
</gene>
<keyword evidence="9" id="KW-1185">Reference proteome</keyword>
<feature type="region of interest" description="Disordered" evidence="6">
    <location>
        <begin position="1"/>
        <end position="25"/>
    </location>
</feature>
<evidence type="ECO:0000256" key="4">
    <source>
        <dbReference type="ARBA" id="ARBA00023163"/>
    </source>
</evidence>
<evidence type="ECO:0000256" key="5">
    <source>
        <dbReference type="ARBA" id="ARBA00023242"/>
    </source>
</evidence>
<evidence type="ECO:0000256" key="3">
    <source>
        <dbReference type="ARBA" id="ARBA00023125"/>
    </source>
</evidence>
<dbReference type="PROSITE" id="PS00463">
    <property type="entry name" value="ZN2_CY6_FUNGAL_1"/>
    <property type="match status" value="1"/>
</dbReference>
<dbReference type="GO" id="GO:0006351">
    <property type="term" value="P:DNA-templated transcription"/>
    <property type="evidence" value="ECO:0007669"/>
    <property type="project" value="InterPro"/>
</dbReference>
<keyword evidence="2" id="KW-0805">Transcription regulation</keyword>
<dbReference type="PANTHER" id="PTHR46910:SF5">
    <property type="entry name" value="ZN(II)2CYS6 TRANSCRIPTION FACTOR (EUROFUNG)"/>
    <property type="match status" value="1"/>
</dbReference>
<dbReference type="OMA" id="SVCAMYM"/>
<keyword evidence="1" id="KW-0479">Metal-binding</keyword>